<dbReference type="PANTHER" id="PTHR33281">
    <property type="entry name" value="UPF0187 PROTEIN YNEE"/>
    <property type="match status" value="1"/>
</dbReference>
<evidence type="ECO:0000313" key="10">
    <source>
        <dbReference type="EMBL" id="CAI3987719.1"/>
    </source>
</evidence>
<sequence>MLCAGKNASAWAEVVLFESHKAEHQKQLAAGRAGHNVTGPIKLRKRGHAQRHRGVPRRAFDGVAEFLPLLVAVTPALVYQLAGEAKDPGVPRRKDVKPWSEVMELLTSDVLTRIRKPLVFLNLISAAVFAFNFYILPPGRGNFVFPVEGFVALTFCVGVLLAQRLKTANQRFLRGKKAWSEIVNVTRNLNRQAHLWADRESFLVFSRWLPAFPAALLWDLRKLPEEELPTVLKDSQGAGDQATLGLTQLEMDQVLTRPAGSTAALYVLQKLHVVASKLQLAEPQSSVLQQALSKLSEAVEACQKEKHQALPQIYHYSAGFVFLWLALLPFILPTQLQVGVVLAQQVLAFGLLGIEDVTIQLEEPFAVLPMEGPCTSLASESQALRSNWRRMRKGLERPKAKEPPQKYSLGFPRKDRVFPCYPDEREAGKDDEVILLK</sequence>
<keyword evidence="3" id="KW-1003">Cell membrane</keyword>
<keyword evidence="2" id="KW-0813">Transport</keyword>
<dbReference type="Proteomes" id="UP001152797">
    <property type="component" value="Unassembled WGS sequence"/>
</dbReference>
<dbReference type="AlphaFoldDB" id="A0A9P1C9Z7"/>
<evidence type="ECO:0000256" key="8">
    <source>
        <dbReference type="SAM" id="MobiDB-lite"/>
    </source>
</evidence>
<proteinExistence type="predicted"/>
<organism evidence="10">
    <name type="scientific">Cladocopium goreaui</name>
    <dbReference type="NCBI Taxonomy" id="2562237"/>
    <lineage>
        <taxon>Eukaryota</taxon>
        <taxon>Sar</taxon>
        <taxon>Alveolata</taxon>
        <taxon>Dinophyceae</taxon>
        <taxon>Suessiales</taxon>
        <taxon>Symbiodiniaceae</taxon>
        <taxon>Cladocopium</taxon>
    </lineage>
</organism>
<keyword evidence="7 9" id="KW-0472">Membrane</keyword>
<evidence type="ECO:0000256" key="3">
    <source>
        <dbReference type="ARBA" id="ARBA00022475"/>
    </source>
</evidence>
<protein>
    <submittedName>
        <fullName evidence="11">Voltage-dependent anion channel-forming protein sll1024</fullName>
    </submittedName>
</protein>
<evidence type="ECO:0000256" key="4">
    <source>
        <dbReference type="ARBA" id="ARBA00022692"/>
    </source>
</evidence>
<dbReference type="InterPro" id="IPR044669">
    <property type="entry name" value="YneE/VCCN1/2-like"/>
</dbReference>
<dbReference type="EMBL" id="CAMXCT010001194">
    <property type="protein sequence ID" value="CAI3987719.1"/>
    <property type="molecule type" value="Genomic_DNA"/>
</dbReference>
<name>A0A9P1C9Z7_9DINO</name>
<evidence type="ECO:0000313" key="11">
    <source>
        <dbReference type="EMBL" id="CAL4775031.1"/>
    </source>
</evidence>
<evidence type="ECO:0000313" key="12">
    <source>
        <dbReference type="Proteomes" id="UP001152797"/>
    </source>
</evidence>
<feature type="transmembrane region" description="Helical" evidence="9">
    <location>
        <begin position="143"/>
        <end position="162"/>
    </location>
</feature>
<evidence type="ECO:0000256" key="2">
    <source>
        <dbReference type="ARBA" id="ARBA00022448"/>
    </source>
</evidence>
<dbReference type="OrthoDB" id="1368at2759"/>
<dbReference type="Pfam" id="PF25539">
    <property type="entry name" value="Bestrophin_2"/>
    <property type="match status" value="1"/>
</dbReference>
<dbReference type="GO" id="GO:0005886">
    <property type="term" value="C:plasma membrane"/>
    <property type="evidence" value="ECO:0007669"/>
    <property type="project" value="UniProtKB-SubCell"/>
</dbReference>
<evidence type="ECO:0000256" key="9">
    <source>
        <dbReference type="SAM" id="Phobius"/>
    </source>
</evidence>
<feature type="region of interest" description="Disordered" evidence="8">
    <location>
        <begin position="394"/>
        <end position="413"/>
    </location>
</feature>
<gene>
    <name evidence="10" type="ORF">C1SCF055_LOCUS14972</name>
</gene>
<dbReference type="EMBL" id="CAMXCT020001194">
    <property type="protein sequence ID" value="CAL1141094.1"/>
    <property type="molecule type" value="Genomic_DNA"/>
</dbReference>
<evidence type="ECO:0000256" key="1">
    <source>
        <dbReference type="ARBA" id="ARBA00004651"/>
    </source>
</evidence>
<keyword evidence="5 9" id="KW-1133">Transmembrane helix</keyword>
<dbReference type="GO" id="GO:0005254">
    <property type="term" value="F:chloride channel activity"/>
    <property type="evidence" value="ECO:0007669"/>
    <property type="project" value="InterPro"/>
</dbReference>
<evidence type="ECO:0000256" key="7">
    <source>
        <dbReference type="ARBA" id="ARBA00023136"/>
    </source>
</evidence>
<evidence type="ECO:0000256" key="6">
    <source>
        <dbReference type="ARBA" id="ARBA00023065"/>
    </source>
</evidence>
<dbReference type="PANTHER" id="PTHR33281:SF19">
    <property type="entry name" value="VOLTAGE-DEPENDENT ANION CHANNEL-FORMING PROTEIN YNEE"/>
    <property type="match status" value="1"/>
</dbReference>
<comment type="subcellular location">
    <subcellularLocation>
        <location evidence="1">Cell membrane</location>
        <topology evidence="1">Multi-pass membrane protein</topology>
    </subcellularLocation>
</comment>
<reference evidence="11 12" key="2">
    <citation type="submission" date="2024-05" db="EMBL/GenBank/DDBJ databases">
        <authorList>
            <person name="Chen Y."/>
            <person name="Shah S."/>
            <person name="Dougan E. K."/>
            <person name="Thang M."/>
            <person name="Chan C."/>
        </authorList>
    </citation>
    <scope>NUCLEOTIDE SEQUENCE [LARGE SCALE GENOMIC DNA]</scope>
</reference>
<dbReference type="EMBL" id="CAMXCT030001194">
    <property type="protein sequence ID" value="CAL4775031.1"/>
    <property type="molecule type" value="Genomic_DNA"/>
</dbReference>
<comment type="caution">
    <text evidence="10">The sequence shown here is derived from an EMBL/GenBank/DDBJ whole genome shotgun (WGS) entry which is preliminary data.</text>
</comment>
<keyword evidence="6" id="KW-0406">Ion transport</keyword>
<evidence type="ECO:0000256" key="5">
    <source>
        <dbReference type="ARBA" id="ARBA00022989"/>
    </source>
</evidence>
<feature type="transmembrane region" description="Helical" evidence="9">
    <location>
        <begin position="118"/>
        <end position="137"/>
    </location>
</feature>
<reference evidence="10" key="1">
    <citation type="submission" date="2022-10" db="EMBL/GenBank/DDBJ databases">
        <authorList>
            <person name="Chen Y."/>
            <person name="Dougan E. K."/>
            <person name="Chan C."/>
            <person name="Rhodes N."/>
            <person name="Thang M."/>
        </authorList>
    </citation>
    <scope>NUCLEOTIDE SEQUENCE</scope>
</reference>
<keyword evidence="4 9" id="KW-0812">Transmembrane</keyword>
<feature type="compositionally biased region" description="Basic and acidic residues" evidence="8">
    <location>
        <begin position="394"/>
        <end position="404"/>
    </location>
</feature>
<accession>A0A9P1C9Z7</accession>
<keyword evidence="12" id="KW-1185">Reference proteome</keyword>
<feature type="transmembrane region" description="Helical" evidence="9">
    <location>
        <begin position="313"/>
        <end position="332"/>
    </location>
</feature>